<dbReference type="InParanoid" id="A0A0C3HFN7"/>
<evidence type="ECO:0000313" key="2">
    <source>
        <dbReference type="EMBL" id="KIN01097.1"/>
    </source>
</evidence>
<dbReference type="Pfam" id="PF14737">
    <property type="entry name" value="DUF4470"/>
    <property type="match status" value="1"/>
</dbReference>
<gene>
    <name evidence="2" type="ORF">OIDMADRAFT_123825</name>
</gene>
<feature type="domain" description="DUF4470" evidence="1">
    <location>
        <begin position="15"/>
        <end position="90"/>
    </location>
</feature>
<keyword evidence="3" id="KW-1185">Reference proteome</keyword>
<organism evidence="2 3">
    <name type="scientific">Oidiodendron maius (strain Zn)</name>
    <dbReference type="NCBI Taxonomy" id="913774"/>
    <lineage>
        <taxon>Eukaryota</taxon>
        <taxon>Fungi</taxon>
        <taxon>Dikarya</taxon>
        <taxon>Ascomycota</taxon>
        <taxon>Pezizomycotina</taxon>
        <taxon>Leotiomycetes</taxon>
        <taxon>Leotiomycetes incertae sedis</taxon>
        <taxon>Myxotrichaceae</taxon>
        <taxon>Oidiodendron</taxon>
    </lineage>
</organism>
<protein>
    <recommendedName>
        <fullName evidence="1">DUF4470 domain-containing protein</fullName>
    </recommendedName>
</protein>
<reference evidence="2 3" key="1">
    <citation type="submission" date="2014-04" db="EMBL/GenBank/DDBJ databases">
        <authorList>
            <consortium name="DOE Joint Genome Institute"/>
            <person name="Kuo A."/>
            <person name="Martino E."/>
            <person name="Perotto S."/>
            <person name="Kohler A."/>
            <person name="Nagy L.G."/>
            <person name="Floudas D."/>
            <person name="Copeland A."/>
            <person name="Barry K.W."/>
            <person name="Cichocki N."/>
            <person name="Veneault-Fourrey C."/>
            <person name="LaButti K."/>
            <person name="Lindquist E.A."/>
            <person name="Lipzen A."/>
            <person name="Lundell T."/>
            <person name="Morin E."/>
            <person name="Murat C."/>
            <person name="Sun H."/>
            <person name="Tunlid A."/>
            <person name="Henrissat B."/>
            <person name="Grigoriev I.V."/>
            <person name="Hibbett D.S."/>
            <person name="Martin F."/>
            <person name="Nordberg H.P."/>
            <person name="Cantor M.N."/>
            <person name="Hua S.X."/>
        </authorList>
    </citation>
    <scope>NUCLEOTIDE SEQUENCE [LARGE SCALE GENOMIC DNA]</scope>
    <source>
        <strain evidence="2 3">Zn</strain>
    </source>
</reference>
<proteinExistence type="predicted"/>
<dbReference type="OrthoDB" id="432970at2759"/>
<dbReference type="AlphaFoldDB" id="A0A0C3HFN7"/>
<reference evidence="3" key="2">
    <citation type="submission" date="2015-01" db="EMBL/GenBank/DDBJ databases">
        <title>Evolutionary Origins and Diversification of the Mycorrhizal Mutualists.</title>
        <authorList>
            <consortium name="DOE Joint Genome Institute"/>
            <consortium name="Mycorrhizal Genomics Consortium"/>
            <person name="Kohler A."/>
            <person name="Kuo A."/>
            <person name="Nagy L.G."/>
            <person name="Floudas D."/>
            <person name="Copeland A."/>
            <person name="Barry K.W."/>
            <person name="Cichocki N."/>
            <person name="Veneault-Fourrey C."/>
            <person name="LaButti K."/>
            <person name="Lindquist E.A."/>
            <person name="Lipzen A."/>
            <person name="Lundell T."/>
            <person name="Morin E."/>
            <person name="Murat C."/>
            <person name="Riley R."/>
            <person name="Ohm R."/>
            <person name="Sun H."/>
            <person name="Tunlid A."/>
            <person name="Henrissat B."/>
            <person name="Grigoriev I.V."/>
            <person name="Hibbett D.S."/>
            <person name="Martin F."/>
        </authorList>
    </citation>
    <scope>NUCLEOTIDE SEQUENCE [LARGE SCALE GENOMIC DNA]</scope>
    <source>
        <strain evidence="3">Zn</strain>
    </source>
</reference>
<dbReference type="HOGENOM" id="CLU_007974_0_1_1"/>
<dbReference type="Proteomes" id="UP000054321">
    <property type="component" value="Unassembled WGS sequence"/>
</dbReference>
<name>A0A0C3HFN7_OIDMZ</name>
<dbReference type="InterPro" id="IPR027974">
    <property type="entry name" value="DUF4470"/>
</dbReference>
<dbReference type="EMBL" id="KN832876">
    <property type="protein sequence ID" value="KIN01097.1"/>
    <property type="molecule type" value="Genomic_DNA"/>
</dbReference>
<accession>A0A0C3HFN7</accession>
<evidence type="ECO:0000313" key="3">
    <source>
        <dbReference type="Proteomes" id="UP000054321"/>
    </source>
</evidence>
<sequence length="1136" mass="128526">MLYPQYAGSAPDSHPLGPTPAVCLTQDVPPEGEMRILILGCGDVRNVLFTVYTDNFGKCIARDVLLYTLLMDDADGLNHSRIWKVYYHLSIDDQSLELLHLQAKKLQSLAVSMQEWQASRYGSILRFCDRSTLAKVREVWRKLSTLGMTESERKNDDIAFLKRIGALSTLQSIAGSRPFEVFLQGYRATLPAPEASVTELLHLHRYYWENGTTDCELELAEAPTATFSNPMFTCLETISSLGHYTANPIIGFHLALAKVHMGGQSTPEDTPNPPGAKDLHAARLEFQTWSTAFRKRAEKNLTLRFFVGDALAFCQTLEYKRVSRDLASNLYRSGFSFEPLILDNEDYTGGGNAPLSFDIIDTSNLGDYVGAINVLAAASPLLEETASATLYTETQSKHADTYQKLISDAFCGDLPTVAVLFRLFPVEYYANASAVPTVDECTVLVSVDDSVTTMRQIFCRIVWKRPLSESERIHFDNFSLANLLHQVYREMFRGENRARFMSEDDKEAIKCHNMPFYHRGSFVALLRQVKSSTSVDWDTMLRTLLRLILNDSDIETGLSFWAELAAHFHILGIWDISQLNKISNSTMELRPSEEFAKWKGIPPVLCITLSVPRSNIKGLKRLCNLGAVATPVYCVCRTSKGLHACFADLQLAFGKISTSGSRNRSSFEVHVAEDQSGWTGDSDLNLSFYTPAWLVWQDPDMTISFEIQPTFLTSRAWGRTSNEDMIVHKTTLRNQNHVYITAYPPGQSSYPNSPLCSSPDRNRLRNKDFSSTISAKLDAKDTKIVAFIRHIDFLSKEDKTLLRSGAHINVKEDSPCAPVVTLDSFILDSRYHKITFPAPVDLAQIDIQTRRKDSHIELKVPITTYAEGNGGNGFMYPLVLRGHQPVLMNMPYLNLNQLPTVDLEDKSQLTWLDTHVNYQYSSRERLILDRSFRLGILVRDTRILFKEAPFFMFMDPAGLSTPKKVKVFGFYSGHENVPEFVVFVSSIRLDVGNRTVVLDAAVISNPDVILQRYLSIQDSFDKDEYRRMPVCDDDLILLKKALPAWAERCRDWKHRDSCEYKAMDAIPLTLEKHKTPLCSCGNGRLPQDFITEIPRWRMLSKHAVRVAISVCFPVQYVDPIFTADQKKSQHFDFEFA</sequence>
<dbReference type="STRING" id="913774.A0A0C3HFN7"/>
<evidence type="ECO:0000259" key="1">
    <source>
        <dbReference type="Pfam" id="PF14737"/>
    </source>
</evidence>